<evidence type="ECO:0000313" key="2">
    <source>
        <dbReference type="Proteomes" id="UP000663281"/>
    </source>
</evidence>
<keyword evidence="2" id="KW-1185">Reference proteome</keyword>
<dbReference type="RefSeq" id="WP_207322483.1">
    <property type="nucleotide sequence ID" value="NZ_CP071501.1"/>
</dbReference>
<dbReference type="KEGG" id="scyp:JYB88_05770"/>
<proteinExistence type="predicted"/>
<dbReference type="AlphaFoldDB" id="A0A974XPR6"/>
<dbReference type="Proteomes" id="UP000663281">
    <property type="component" value="Chromosome"/>
</dbReference>
<evidence type="ECO:0000313" key="1">
    <source>
        <dbReference type="EMBL" id="QSX31148.1"/>
    </source>
</evidence>
<dbReference type="EMBL" id="CP071504">
    <property type="protein sequence ID" value="QSX31148.1"/>
    <property type="molecule type" value="Genomic_DNA"/>
</dbReference>
<dbReference type="Pfam" id="PF20043">
    <property type="entry name" value="DUF6445"/>
    <property type="match status" value="1"/>
</dbReference>
<name>A0A974XPR6_9GAMM</name>
<dbReference type="InterPro" id="IPR045617">
    <property type="entry name" value="DUF6445"/>
</dbReference>
<reference evidence="1 2" key="1">
    <citation type="submission" date="2021-03" db="EMBL/GenBank/DDBJ databases">
        <title>Novel species identification of genus Shewanella.</title>
        <authorList>
            <person name="Liu G."/>
            <person name="Zhang Q."/>
        </authorList>
    </citation>
    <scope>NUCLEOTIDE SEQUENCE [LARGE SCALE GENOMIC DNA]</scope>
    <source>
        <strain evidence="1 2">FJAT-53726</strain>
    </source>
</reference>
<gene>
    <name evidence="1" type="ORF">JYB88_05770</name>
</gene>
<accession>A0A974XPR6</accession>
<organism evidence="1 2">
    <name type="scientific">Shewanella cyperi</name>
    <dbReference type="NCBI Taxonomy" id="2814292"/>
    <lineage>
        <taxon>Bacteria</taxon>
        <taxon>Pseudomonadati</taxon>
        <taxon>Pseudomonadota</taxon>
        <taxon>Gammaproteobacteria</taxon>
        <taxon>Alteromonadales</taxon>
        <taxon>Shewanellaceae</taxon>
        <taxon>Shewanella</taxon>
    </lineage>
</organism>
<protein>
    <submittedName>
        <fullName evidence="1">Uncharacterized protein</fullName>
    </submittedName>
</protein>
<sequence>MFPIIPPGVELPAIPNGVPRLDYEAPEQGKNFWVVDDFLDKPMDVANRCFNATNWKKGHPYTKEKWPGMRTKKALKAPELAKLEDYVKSVTGASKLWLPETAPGITLDSNVAQLVGKTESGPLPHTDSLNLCRLAAVIYLSPTPEPAAGTSFYRLRYPNGAAGGNIVTPPHINLRDALNVQSLPPQAWYEELKVENRFNRLLLYKSNLVHSASGYFGQDKRDKRLTALFFWMADLPE</sequence>